<organism evidence="1 2">
    <name type="scientific">Hymenolepis diminuta</name>
    <name type="common">Rat tapeworm</name>
    <dbReference type="NCBI Taxonomy" id="6216"/>
    <lineage>
        <taxon>Eukaryota</taxon>
        <taxon>Metazoa</taxon>
        <taxon>Spiralia</taxon>
        <taxon>Lophotrochozoa</taxon>
        <taxon>Platyhelminthes</taxon>
        <taxon>Cestoda</taxon>
        <taxon>Eucestoda</taxon>
        <taxon>Cyclophyllidea</taxon>
        <taxon>Hymenolepididae</taxon>
        <taxon>Hymenolepis</taxon>
    </lineage>
</organism>
<accession>A0A564Y3U2</accession>
<dbReference type="EMBL" id="CABIJS010000074">
    <property type="protein sequence ID" value="VUZ41846.1"/>
    <property type="molecule type" value="Genomic_DNA"/>
</dbReference>
<sequence length="102" mass="11146">MFSSPSVELKALLCDFEDFIHANASIAPVFSAPLSYSIKLSVSVKMPRPAAANDVTNNASEFTHNAKSGKCLESCYSEHEYMLAVRIATRDEKEEFIAPSGN</sequence>
<name>A0A564Y3U2_HYMDI</name>
<dbReference type="Proteomes" id="UP000321570">
    <property type="component" value="Unassembled WGS sequence"/>
</dbReference>
<keyword evidence="2" id="KW-1185">Reference proteome</keyword>
<gene>
    <name evidence="1" type="ORF">WMSIL1_LOCUS2608</name>
</gene>
<protein>
    <submittedName>
        <fullName evidence="1">Uncharacterized protein</fullName>
    </submittedName>
</protein>
<dbReference type="AlphaFoldDB" id="A0A564Y3U2"/>
<reference evidence="1 2" key="1">
    <citation type="submission" date="2019-07" db="EMBL/GenBank/DDBJ databases">
        <authorList>
            <person name="Jastrzebski P J."/>
            <person name="Paukszto L."/>
            <person name="Jastrzebski P J."/>
        </authorList>
    </citation>
    <scope>NUCLEOTIDE SEQUENCE [LARGE SCALE GENOMIC DNA]</scope>
    <source>
        <strain evidence="1 2">WMS-il1</strain>
    </source>
</reference>
<proteinExistence type="predicted"/>
<evidence type="ECO:0000313" key="2">
    <source>
        <dbReference type="Proteomes" id="UP000321570"/>
    </source>
</evidence>
<evidence type="ECO:0000313" key="1">
    <source>
        <dbReference type="EMBL" id="VUZ41846.1"/>
    </source>
</evidence>